<evidence type="ECO:0000313" key="3">
    <source>
        <dbReference type="EMBL" id="RUS66509.1"/>
    </source>
</evidence>
<keyword evidence="4" id="KW-1185">Reference proteome</keyword>
<organism evidence="3 4">
    <name type="scientific">Saezia sanguinis</name>
    <dbReference type="NCBI Taxonomy" id="1965230"/>
    <lineage>
        <taxon>Bacteria</taxon>
        <taxon>Pseudomonadati</taxon>
        <taxon>Pseudomonadota</taxon>
        <taxon>Betaproteobacteria</taxon>
        <taxon>Burkholderiales</taxon>
        <taxon>Saeziaceae</taxon>
        <taxon>Saezia</taxon>
    </lineage>
</organism>
<feature type="coiled-coil region" evidence="1">
    <location>
        <begin position="85"/>
        <end position="145"/>
    </location>
</feature>
<keyword evidence="1" id="KW-0175">Coiled coil</keyword>
<protein>
    <recommendedName>
        <fullName evidence="5">Protein YqjC</fullName>
    </recommendedName>
</protein>
<reference evidence="3 4" key="1">
    <citation type="submission" date="2018-01" db="EMBL/GenBank/DDBJ databases">
        <title>Saezia sanguinis gen. nov., sp. nov., in the order Burkholderiales isolated from human blood.</title>
        <authorList>
            <person name="Medina-Pascual M.J."/>
            <person name="Valdezate S."/>
            <person name="Monzon S."/>
            <person name="Cuesta I."/>
            <person name="Carrasco G."/>
            <person name="Villalon P."/>
            <person name="Saez-Nieto J.A."/>
        </authorList>
    </citation>
    <scope>NUCLEOTIDE SEQUENCE [LARGE SCALE GENOMIC DNA]</scope>
    <source>
        <strain evidence="3 4">CNM695-12</strain>
    </source>
</reference>
<dbReference type="EMBL" id="PQSP01000004">
    <property type="protein sequence ID" value="RUS66509.1"/>
    <property type="molecule type" value="Genomic_DNA"/>
</dbReference>
<accession>A0A433SCQ3</accession>
<evidence type="ECO:0000256" key="2">
    <source>
        <dbReference type="SAM" id="SignalP"/>
    </source>
</evidence>
<dbReference type="Gene3D" id="1.20.58.90">
    <property type="match status" value="1"/>
</dbReference>
<name>A0A433SCQ3_9BURK</name>
<feature type="chain" id="PRO_5019026581" description="Protein YqjC" evidence="2">
    <location>
        <begin position="35"/>
        <end position="148"/>
    </location>
</feature>
<evidence type="ECO:0000313" key="4">
    <source>
        <dbReference type="Proteomes" id="UP000286947"/>
    </source>
</evidence>
<dbReference type="RefSeq" id="WP_126979995.1">
    <property type="nucleotide sequence ID" value="NZ_PQSP01000004.1"/>
</dbReference>
<dbReference type="InterPro" id="IPR009468">
    <property type="entry name" value="DUF1090"/>
</dbReference>
<proteinExistence type="predicted"/>
<dbReference type="Proteomes" id="UP000286947">
    <property type="component" value="Unassembled WGS sequence"/>
</dbReference>
<evidence type="ECO:0000256" key="1">
    <source>
        <dbReference type="SAM" id="Coils"/>
    </source>
</evidence>
<dbReference type="Pfam" id="PF06476">
    <property type="entry name" value="DUF1090"/>
    <property type="match status" value="1"/>
</dbReference>
<dbReference type="AlphaFoldDB" id="A0A433SCQ3"/>
<comment type="caution">
    <text evidence="3">The sequence shown here is derived from an EMBL/GenBank/DDBJ whole genome shotgun (WGS) entry which is preliminary data.</text>
</comment>
<evidence type="ECO:0008006" key="5">
    <source>
        <dbReference type="Google" id="ProtNLM"/>
    </source>
</evidence>
<feature type="signal peptide" evidence="2">
    <location>
        <begin position="1"/>
        <end position="34"/>
    </location>
</feature>
<keyword evidence="2" id="KW-0732">Signal</keyword>
<gene>
    <name evidence="3" type="ORF">CUZ56_01789</name>
</gene>
<sequence precursor="true">MQISQQIKSAFTLKFSLAAMLLGTALWCAAPAQARPANLTGCDAKRAALEQELAYARQYGNTHRIQGLERALSNVNTYCTDESLKAELERDVAQKVLEVQEREADLREAIAKGDPDKIARREEKLAEARYELAEAKRRLAELSASAAQ</sequence>